<dbReference type="SUPFAM" id="SSF51735">
    <property type="entry name" value="NAD(P)-binding Rossmann-fold domains"/>
    <property type="match status" value="1"/>
</dbReference>
<dbReference type="SUPFAM" id="SSF50129">
    <property type="entry name" value="GroES-like"/>
    <property type="match status" value="1"/>
</dbReference>
<dbReference type="Proteomes" id="UP000515377">
    <property type="component" value="Chromosome"/>
</dbReference>
<dbReference type="Gene3D" id="3.40.50.720">
    <property type="entry name" value="NAD(P)-binding Rossmann-like Domain"/>
    <property type="match status" value="1"/>
</dbReference>
<dbReference type="SMART" id="SM00829">
    <property type="entry name" value="PKS_ER"/>
    <property type="match status" value="1"/>
</dbReference>
<dbReference type="Pfam" id="PF00107">
    <property type="entry name" value="ADH_zinc_N"/>
    <property type="match status" value="1"/>
</dbReference>
<dbReference type="GO" id="GO:0070402">
    <property type="term" value="F:NADPH binding"/>
    <property type="evidence" value="ECO:0007669"/>
    <property type="project" value="TreeGrafter"/>
</dbReference>
<dbReference type="PANTHER" id="PTHR48106">
    <property type="entry name" value="QUINONE OXIDOREDUCTASE PIG3-RELATED"/>
    <property type="match status" value="1"/>
</dbReference>
<evidence type="ECO:0000313" key="5">
    <source>
        <dbReference type="Proteomes" id="UP000515377"/>
    </source>
</evidence>
<dbReference type="AlphaFoldDB" id="A0A9X7U7D2"/>
<proteinExistence type="predicted"/>
<dbReference type="InterPro" id="IPR011032">
    <property type="entry name" value="GroES-like_sf"/>
</dbReference>
<evidence type="ECO:0000256" key="1">
    <source>
        <dbReference type="ARBA" id="ARBA00022857"/>
    </source>
</evidence>
<dbReference type="CDD" id="cd08268">
    <property type="entry name" value="MDR2"/>
    <property type="match status" value="1"/>
</dbReference>
<dbReference type="InterPro" id="IPR013149">
    <property type="entry name" value="ADH-like_C"/>
</dbReference>
<dbReference type="InterPro" id="IPR036291">
    <property type="entry name" value="NAD(P)-bd_dom_sf"/>
</dbReference>
<protein>
    <submittedName>
        <fullName evidence="4">Zinc-dependent alcohol dehydrogenase family protein</fullName>
    </submittedName>
</protein>
<keyword evidence="1" id="KW-0521">NADP</keyword>
<dbReference type="Gene3D" id="3.90.180.10">
    <property type="entry name" value="Medium-chain alcohol dehydrogenases, catalytic domain"/>
    <property type="match status" value="1"/>
</dbReference>
<name>A0A9X7U7D2_SPHYA</name>
<gene>
    <name evidence="4" type="ORF">H3V42_21755</name>
</gene>
<dbReference type="PANTHER" id="PTHR48106:SF18">
    <property type="entry name" value="QUINONE OXIDOREDUCTASE PIG3"/>
    <property type="match status" value="1"/>
</dbReference>
<dbReference type="Pfam" id="PF08240">
    <property type="entry name" value="ADH_N"/>
    <property type="match status" value="1"/>
</dbReference>
<dbReference type="EMBL" id="CP060122">
    <property type="protein sequence ID" value="QNG44465.1"/>
    <property type="molecule type" value="Genomic_DNA"/>
</dbReference>
<accession>A0A9X7U7D2</accession>
<keyword evidence="2" id="KW-0560">Oxidoreductase</keyword>
<evidence type="ECO:0000256" key="2">
    <source>
        <dbReference type="ARBA" id="ARBA00023002"/>
    </source>
</evidence>
<sequence length="334" mass="36771">MSAHFRAVMFHRLGNSQEVLALEDVPFRPLGHDEVRIKVSAFALNRADWLFCRGEHYSLPRLPSRIGSECPGTVVDVGQRVNRSLVGRRVCTVPFHNADYGVQGEYATVPQAYLAPWPDGVPATQAAALWMQYLTAYFPLIAIADVGPSDFVLVPAASSSAGLAAIQLARLRGARVIATSRTSCKAREIEAAGADIVMTLDDEEPLATRINRFTGERGVRIVFDPVAGPFLNDYVNALADNAVIFIYGLLSGDRTELDIVRLVRRAATIHPYSMFNHVRHPEQLEPAIAFVERAVRQGLRPVIDSVFALDDVISAYARLDEHLQVGKIVVSNER</sequence>
<reference evidence="4 5" key="1">
    <citation type="submission" date="2020-07" db="EMBL/GenBank/DDBJ databases">
        <title>Whole genome sequence of Sphingobium yanoikuyae A3.</title>
        <authorList>
            <person name="Han S.-S."/>
        </authorList>
    </citation>
    <scope>NUCLEOTIDE SEQUENCE [LARGE SCALE GENOMIC DNA]</scope>
    <source>
        <strain evidence="4 5">A3</strain>
    </source>
</reference>
<organism evidence="4 5">
    <name type="scientific">Sphingobium yanoikuyae</name>
    <name type="common">Sphingomonas yanoikuyae</name>
    <dbReference type="NCBI Taxonomy" id="13690"/>
    <lineage>
        <taxon>Bacteria</taxon>
        <taxon>Pseudomonadati</taxon>
        <taxon>Pseudomonadota</taxon>
        <taxon>Alphaproteobacteria</taxon>
        <taxon>Sphingomonadales</taxon>
        <taxon>Sphingomonadaceae</taxon>
        <taxon>Sphingobium</taxon>
    </lineage>
</organism>
<feature type="domain" description="Enoyl reductase (ER)" evidence="3">
    <location>
        <begin position="16"/>
        <end position="330"/>
    </location>
</feature>
<dbReference type="GO" id="GO:0016651">
    <property type="term" value="F:oxidoreductase activity, acting on NAD(P)H"/>
    <property type="evidence" value="ECO:0007669"/>
    <property type="project" value="TreeGrafter"/>
</dbReference>
<dbReference type="InterPro" id="IPR020843">
    <property type="entry name" value="ER"/>
</dbReference>
<evidence type="ECO:0000313" key="4">
    <source>
        <dbReference type="EMBL" id="QNG44465.1"/>
    </source>
</evidence>
<evidence type="ECO:0000259" key="3">
    <source>
        <dbReference type="SMART" id="SM00829"/>
    </source>
</evidence>
<dbReference type="InterPro" id="IPR013154">
    <property type="entry name" value="ADH-like_N"/>
</dbReference>